<sequence length="20" mass="2207">ITGQSVEEQLKNPLPTHSTK</sequence>
<dbReference type="Proteomes" id="UP000663844">
    <property type="component" value="Unassembled WGS sequence"/>
</dbReference>
<protein>
    <submittedName>
        <fullName evidence="2">Uncharacterized protein</fullName>
    </submittedName>
</protein>
<reference evidence="2" key="1">
    <citation type="submission" date="2021-02" db="EMBL/GenBank/DDBJ databases">
        <authorList>
            <person name="Nowell W R."/>
        </authorList>
    </citation>
    <scope>NUCLEOTIDE SEQUENCE</scope>
</reference>
<name>A0A820KNG5_9BILA</name>
<gene>
    <name evidence="2" type="ORF">OXD698_LOCUS48434</name>
</gene>
<comment type="caution">
    <text evidence="2">The sequence shown here is derived from an EMBL/GenBank/DDBJ whole genome shotgun (WGS) entry which is preliminary data.</text>
</comment>
<dbReference type="AlphaFoldDB" id="A0A820KNG5"/>
<evidence type="ECO:0000313" key="3">
    <source>
        <dbReference type="Proteomes" id="UP000663844"/>
    </source>
</evidence>
<feature type="region of interest" description="Disordered" evidence="1">
    <location>
        <begin position="1"/>
        <end position="20"/>
    </location>
</feature>
<evidence type="ECO:0000313" key="2">
    <source>
        <dbReference type="EMBL" id="CAF4344755.1"/>
    </source>
</evidence>
<feature type="non-terminal residue" evidence="2">
    <location>
        <position position="1"/>
    </location>
</feature>
<organism evidence="2 3">
    <name type="scientific">Adineta steineri</name>
    <dbReference type="NCBI Taxonomy" id="433720"/>
    <lineage>
        <taxon>Eukaryota</taxon>
        <taxon>Metazoa</taxon>
        <taxon>Spiralia</taxon>
        <taxon>Gnathifera</taxon>
        <taxon>Rotifera</taxon>
        <taxon>Eurotatoria</taxon>
        <taxon>Bdelloidea</taxon>
        <taxon>Adinetida</taxon>
        <taxon>Adinetidae</taxon>
        <taxon>Adineta</taxon>
    </lineage>
</organism>
<accession>A0A820KNG5</accession>
<evidence type="ECO:0000256" key="1">
    <source>
        <dbReference type="SAM" id="MobiDB-lite"/>
    </source>
</evidence>
<proteinExistence type="predicted"/>
<dbReference type="EMBL" id="CAJOAZ010020284">
    <property type="protein sequence ID" value="CAF4344755.1"/>
    <property type="molecule type" value="Genomic_DNA"/>
</dbReference>